<dbReference type="GO" id="GO:0000785">
    <property type="term" value="C:chromatin"/>
    <property type="evidence" value="ECO:0007669"/>
    <property type="project" value="UniProtKB-ARBA"/>
</dbReference>
<comment type="subcellular location">
    <subcellularLocation>
        <location evidence="1 4">Nucleus</location>
    </subcellularLocation>
</comment>
<organism evidence="8 9">
    <name type="scientific">Saccharomycodes ludwigii</name>
    <dbReference type="NCBI Taxonomy" id="36035"/>
    <lineage>
        <taxon>Eukaryota</taxon>
        <taxon>Fungi</taxon>
        <taxon>Dikarya</taxon>
        <taxon>Ascomycota</taxon>
        <taxon>Saccharomycotina</taxon>
        <taxon>Saccharomycetes</taxon>
        <taxon>Saccharomycodales</taxon>
        <taxon>Saccharomycodaceae</taxon>
        <taxon>Saccharomycodes</taxon>
    </lineage>
</organism>
<feature type="domain" description="DDT" evidence="6">
    <location>
        <begin position="523"/>
        <end position="584"/>
    </location>
</feature>
<dbReference type="PROSITE" id="PS50827">
    <property type="entry name" value="DDT"/>
    <property type="match status" value="1"/>
</dbReference>
<evidence type="ECO:0000256" key="4">
    <source>
        <dbReference type="PROSITE-ProRule" id="PRU00475"/>
    </source>
</evidence>
<protein>
    <recommendedName>
        <fullName evidence="10">Imitation switch two complex protein 1</fullName>
    </recommendedName>
</protein>
<dbReference type="Pfam" id="PF10537">
    <property type="entry name" value="WAC_Acf1_DNA_bd"/>
    <property type="match status" value="1"/>
</dbReference>
<feature type="compositionally biased region" description="Basic residues" evidence="5">
    <location>
        <begin position="430"/>
        <end position="442"/>
    </location>
</feature>
<evidence type="ECO:0000256" key="1">
    <source>
        <dbReference type="ARBA" id="ARBA00004123"/>
    </source>
</evidence>
<dbReference type="PANTHER" id="PTHR32075:SF6">
    <property type="entry name" value="ISWI CHROMATIN-REMODELING COMPLEX SUBUNIT YPL216W-RELATED"/>
    <property type="match status" value="1"/>
</dbReference>
<dbReference type="InterPro" id="IPR013136">
    <property type="entry name" value="WSTF_Acf1_Cbp146"/>
</dbReference>
<dbReference type="GO" id="GO:0000781">
    <property type="term" value="C:chromosome, telomeric region"/>
    <property type="evidence" value="ECO:0007669"/>
    <property type="project" value="GOC"/>
</dbReference>
<dbReference type="InterPro" id="IPR018501">
    <property type="entry name" value="DDT_dom"/>
</dbReference>
<feature type="compositionally biased region" description="Low complexity" evidence="5">
    <location>
        <begin position="400"/>
        <end position="417"/>
    </location>
</feature>
<evidence type="ECO:0000256" key="2">
    <source>
        <dbReference type="ARBA" id="ARBA00023054"/>
    </source>
</evidence>
<evidence type="ECO:0000259" key="6">
    <source>
        <dbReference type="PROSITE" id="PS50827"/>
    </source>
</evidence>
<name>A0A376B8C9_9ASCO</name>
<dbReference type="PANTHER" id="PTHR32075">
    <property type="entry name" value="ISWI CHROMATIN-REMODELING COMPLEX SUBUNIT YPL216W-RELATED"/>
    <property type="match status" value="1"/>
</dbReference>
<keyword evidence="9" id="KW-1185">Reference proteome</keyword>
<accession>A0A376B8C9</accession>
<feature type="compositionally biased region" description="Basic residues" evidence="5">
    <location>
        <begin position="344"/>
        <end position="354"/>
    </location>
</feature>
<dbReference type="AlphaFoldDB" id="A0A376B8C9"/>
<dbReference type="EMBL" id="UFAJ01000498">
    <property type="protein sequence ID" value="SSD60922.1"/>
    <property type="molecule type" value="Genomic_DNA"/>
</dbReference>
<feature type="domain" description="WAC" evidence="7">
    <location>
        <begin position="23"/>
        <end position="130"/>
    </location>
</feature>
<dbReference type="Proteomes" id="UP000262825">
    <property type="component" value="Unassembled WGS sequence"/>
</dbReference>
<reference evidence="9" key="1">
    <citation type="submission" date="2018-06" db="EMBL/GenBank/DDBJ databases">
        <authorList>
            <person name="Guldener U."/>
        </authorList>
    </citation>
    <scope>NUCLEOTIDE SEQUENCE [LARGE SCALE GENOMIC DNA]</scope>
    <source>
        <strain evidence="9">UTAD17</strain>
    </source>
</reference>
<dbReference type="Pfam" id="PF15612">
    <property type="entry name" value="WHIM1"/>
    <property type="match status" value="1"/>
</dbReference>
<feature type="compositionally biased region" description="Basic and acidic residues" evidence="5">
    <location>
        <begin position="378"/>
        <end position="387"/>
    </location>
</feature>
<dbReference type="InterPro" id="IPR028942">
    <property type="entry name" value="WHIM1_dom"/>
</dbReference>
<feature type="region of interest" description="Disordered" evidence="5">
    <location>
        <begin position="321"/>
        <end position="462"/>
    </location>
</feature>
<gene>
    <name evidence="8" type="ORF">SCODWIG_02683</name>
</gene>
<dbReference type="VEuPathDB" id="FungiDB:SCODWIG_02683"/>
<evidence type="ECO:0008006" key="10">
    <source>
        <dbReference type="Google" id="ProtNLM"/>
    </source>
</evidence>
<feature type="compositionally biased region" description="Basic and acidic residues" evidence="5">
    <location>
        <begin position="418"/>
        <end position="429"/>
    </location>
</feature>
<evidence type="ECO:0000256" key="5">
    <source>
        <dbReference type="SAM" id="MobiDB-lite"/>
    </source>
</evidence>
<dbReference type="Pfam" id="PF02791">
    <property type="entry name" value="DDT"/>
    <property type="match status" value="1"/>
</dbReference>
<dbReference type="GO" id="GO:0005634">
    <property type="term" value="C:nucleus"/>
    <property type="evidence" value="ECO:0007669"/>
    <property type="project" value="UniProtKB-SubCell"/>
</dbReference>
<evidence type="ECO:0000259" key="7">
    <source>
        <dbReference type="PROSITE" id="PS51136"/>
    </source>
</evidence>
<proteinExistence type="predicted"/>
<dbReference type="PROSITE" id="PS51136">
    <property type="entry name" value="WAC"/>
    <property type="match status" value="1"/>
</dbReference>
<dbReference type="Pfam" id="PF15613">
    <property type="entry name" value="WSD"/>
    <property type="match status" value="1"/>
</dbReference>
<sequence length="1223" mass="143007">MVLYKRKPIILPDPPLLPNDLDIKVWLIPETGEWFRTYEEYLNRIYFYNKHVFTCEITGTSCLSFFQAINSEEREFENLESKFPLKLREPVAKFLHFNVVTRLDLLVEHVYIKFKTNFFPGELVLLINKQQQQSITENNSTNNNNKKEYWIVREKAQFNAIIDPQTKIELNPAYSKYSIFNEKTGESKIVDQAEIHRDRSTFTKHLIKCFCKITLTKASPKMGAPWCVKPEYLQVYGLDMTWPVKLLKYKDDVIISTINSNNDQNINVEYKDNDDDYDDLTDNEIKKKYNNEEDTNPIKLKKKRRDKVNINKKTDELVKVTEVIKKKKGRPRKHKLEDPSEPKIKKKRGRKPGSKNKDKNIDMESNGNSEGVSIDTPGVKKEDKKKEEEEEEEEQLKLHTLTNNEETNNANANNDLNIENKKKENNGRKLEKKGKNNFKKNKNNNEAESDDQIKEGSQNTELNTNNQKVEALEEESSFQQPTCITEDTEIPFDPSKESHFKYTTKYNIDLEEVCATNNEKPNSSNFTKLLQIFQFINTFNEEFKISHISFEKLITAFKCTVPRELAGETVHIDIVPFSKHSAKDNVNDLPFYNEKCTRYSKFDKLIRDKNVPNILKYRIIPDDPLETIGESLVDDIEYNGSHVLVEIFCGLLRLFINENMEWTCFVAEEWLLPNDNKITNENFEIPPDISKFLEKVLQYRNVDWTERLGKRQFNNGFWVICLLGVFRDCIHLPMYSDIIINITTKIMKLQNTGSHLNKTMWRNFVWNLSLDEKIDCLWVLLDLLLNFQPTIKNRVESSMELVNLLKSERFKMMKDVKQLNNKLSDLLKNQHPKECADKNDTNVSPNANNTVANFSLPSPLSGTESNENIQEVKAIELQLAHLNNMKVLLDQYLRTNDDQRLKSLGMDRYGNKYWWLEFTGIPIHTENPLCGRLLIQGPSKYELQYLYPEHDDKIVLDSEMKDNNLPPKSLLERKIKEETDQGMLLNDLHWHIVSTKQAFNTLMKWLNTWGTREHQLLKNLKIYEDEIFKSIDFIERKSLMNLPREDEILKELEKFELNTEELEYLNQLASTEKSSSSVNISTDESDECEADLADITKKITTLENSGSKTRVILSQIATLEKQRDLLLEKKKNNVKNNMPFDSNTLLMRSIKEKIREQQQLLTELHNFRHSESMEDCSNWRNNESIRLYGKPLSKGATGSSEEENCNVETKLHTILKNINLQLS</sequence>
<dbReference type="InterPro" id="IPR028941">
    <property type="entry name" value="WHIM2_dom"/>
</dbReference>
<evidence type="ECO:0000256" key="3">
    <source>
        <dbReference type="ARBA" id="ARBA00023242"/>
    </source>
</evidence>
<evidence type="ECO:0000313" key="9">
    <source>
        <dbReference type="Proteomes" id="UP000262825"/>
    </source>
</evidence>
<keyword evidence="2" id="KW-0175">Coiled coil</keyword>
<dbReference type="GO" id="GO:0031509">
    <property type="term" value="P:subtelomeric heterochromatin formation"/>
    <property type="evidence" value="ECO:0007669"/>
    <property type="project" value="TreeGrafter"/>
</dbReference>
<evidence type="ECO:0000313" key="8">
    <source>
        <dbReference type="EMBL" id="SSD60922.1"/>
    </source>
</evidence>
<keyword evidence="3 4" id="KW-0539">Nucleus</keyword>
<feature type="compositionally biased region" description="Basic residues" evidence="5">
    <location>
        <begin position="325"/>
        <end position="334"/>
    </location>
</feature>